<feature type="transmembrane region" description="Helical" evidence="2">
    <location>
        <begin position="248"/>
        <end position="270"/>
    </location>
</feature>
<dbReference type="EMBL" id="CP114040">
    <property type="protein sequence ID" value="WAS96600.1"/>
    <property type="molecule type" value="Genomic_DNA"/>
</dbReference>
<feature type="compositionally biased region" description="Pro residues" evidence="1">
    <location>
        <begin position="156"/>
        <end position="172"/>
    </location>
</feature>
<evidence type="ECO:0000313" key="4">
    <source>
        <dbReference type="Proteomes" id="UP001164459"/>
    </source>
</evidence>
<organism evidence="3 4">
    <name type="scientific">Nannocystis punicea</name>
    <dbReference type="NCBI Taxonomy" id="2995304"/>
    <lineage>
        <taxon>Bacteria</taxon>
        <taxon>Pseudomonadati</taxon>
        <taxon>Myxococcota</taxon>
        <taxon>Polyangia</taxon>
        <taxon>Nannocystales</taxon>
        <taxon>Nannocystaceae</taxon>
        <taxon>Nannocystis</taxon>
    </lineage>
</organism>
<dbReference type="PROSITE" id="PS51257">
    <property type="entry name" value="PROKAR_LIPOPROTEIN"/>
    <property type="match status" value="1"/>
</dbReference>
<evidence type="ECO:0000313" key="3">
    <source>
        <dbReference type="EMBL" id="WAS96600.1"/>
    </source>
</evidence>
<dbReference type="Proteomes" id="UP001164459">
    <property type="component" value="Chromosome"/>
</dbReference>
<evidence type="ECO:0000256" key="1">
    <source>
        <dbReference type="SAM" id="MobiDB-lite"/>
    </source>
</evidence>
<evidence type="ECO:0008006" key="5">
    <source>
        <dbReference type="Google" id="ProtNLM"/>
    </source>
</evidence>
<name>A0ABY7HBE9_9BACT</name>
<proteinExistence type="predicted"/>
<feature type="region of interest" description="Disordered" evidence="1">
    <location>
        <begin position="151"/>
        <end position="191"/>
    </location>
</feature>
<gene>
    <name evidence="3" type="ORF">O0S08_10620</name>
</gene>
<reference evidence="3" key="1">
    <citation type="submission" date="2022-11" db="EMBL/GenBank/DDBJ databases">
        <title>Minimal conservation of predation-associated metabolite biosynthetic gene clusters underscores biosynthetic potential of Myxococcota including descriptions for ten novel species: Archangium lansinium sp. nov., Myxococcus landrumus sp. nov., Nannocystis bai.</title>
        <authorList>
            <person name="Ahearne A."/>
            <person name="Stevens C."/>
            <person name="Dowd S."/>
        </authorList>
    </citation>
    <scope>NUCLEOTIDE SEQUENCE</scope>
    <source>
        <strain evidence="3">Fl3</strain>
    </source>
</reference>
<keyword evidence="2" id="KW-0472">Membrane</keyword>
<feature type="transmembrane region" description="Helical" evidence="2">
    <location>
        <begin position="193"/>
        <end position="216"/>
    </location>
</feature>
<sequence length="298" mass="31506">MSEPRGRAGRRAGFTRPIAVALVVLACLRPSSAEGQPADSTPADPAAFDQLFLQGDQEFGRGDYLKAARTWSRAAEHLSIADADNRQGLYDFIASAYEQAVSNDAGLAVLAEAVRVLDAYAIGFSMAHPELSLALKGRSAHGKLRARLAELNREPLPAPGPDPVPRAGPPEGPVRDAPMTPPSPPEQAPWEGLAIGGGVTASLGFAMLGVFVGGYIRTKEIERKVSELDCSVSICPELYERGRKADTAAVFGLIGAPLFVAAGTTMLGIAMARRKASKHALVPVLSPAMAGFVWRHQF</sequence>
<accession>A0ABY7HBE9</accession>
<dbReference type="RefSeq" id="WP_269038966.1">
    <property type="nucleotide sequence ID" value="NZ_CP114040.1"/>
</dbReference>
<keyword evidence="2" id="KW-0812">Transmembrane</keyword>
<evidence type="ECO:0000256" key="2">
    <source>
        <dbReference type="SAM" id="Phobius"/>
    </source>
</evidence>
<keyword evidence="2" id="KW-1133">Transmembrane helix</keyword>
<keyword evidence="4" id="KW-1185">Reference proteome</keyword>
<protein>
    <recommendedName>
        <fullName evidence="5">Tetratricopeptide repeat protein</fullName>
    </recommendedName>
</protein>